<evidence type="ECO:0000313" key="2">
    <source>
        <dbReference type="EMBL" id="PJK29027.1"/>
    </source>
</evidence>
<reference evidence="2 3" key="1">
    <citation type="submission" date="2017-11" db="EMBL/GenBank/DDBJ databases">
        <title>Draft genome sequence of Rhizobiales bacterium SY3-13.</title>
        <authorList>
            <person name="Sun C."/>
        </authorList>
    </citation>
    <scope>NUCLEOTIDE SEQUENCE [LARGE SCALE GENOMIC DNA]</scope>
    <source>
        <strain evidence="2 3">SY3-13</strain>
    </source>
</reference>
<keyword evidence="1" id="KW-1133">Transmembrane helix</keyword>
<sequence>MSGPGRRRRSTTRALAIGSSAGGLVILSAGLLLVGLSVPKLLNAVAASTGETVIDRLQESQPVGAQGLTRARESLVSAARILPSDYTAPRDLALIELIAAQRAAPDDPARMGYLEASIEAARQSLMNNPAQPYVWLRLSQAELLARGVGVEAALAFTMSLETGPQVIDLMRPRVILGLALWPVLDDQQQERVLAQIRGLARYNARILAETVLDRAGLPQVRRALADEPELMAQFLRWYLQRRTPGLRPPGLP</sequence>
<accession>A0A2M9FZX6</accession>
<dbReference type="AlphaFoldDB" id="A0A2M9FZX6"/>
<keyword evidence="3" id="KW-1185">Reference proteome</keyword>
<keyword evidence="1" id="KW-0472">Membrane</keyword>
<comment type="caution">
    <text evidence="2">The sequence shown here is derived from an EMBL/GenBank/DDBJ whole genome shotgun (WGS) entry which is preliminary data.</text>
</comment>
<evidence type="ECO:0000256" key="1">
    <source>
        <dbReference type="SAM" id="Phobius"/>
    </source>
</evidence>
<organism evidence="2 3">
    <name type="scientific">Minwuia thermotolerans</name>
    <dbReference type="NCBI Taxonomy" id="2056226"/>
    <lineage>
        <taxon>Bacteria</taxon>
        <taxon>Pseudomonadati</taxon>
        <taxon>Pseudomonadota</taxon>
        <taxon>Alphaproteobacteria</taxon>
        <taxon>Minwuiales</taxon>
        <taxon>Minwuiaceae</taxon>
        <taxon>Minwuia</taxon>
    </lineage>
</organism>
<protein>
    <submittedName>
        <fullName evidence="2">Uncharacterized protein</fullName>
    </submittedName>
</protein>
<name>A0A2M9FZX6_9PROT</name>
<proteinExistence type="predicted"/>
<feature type="transmembrane region" description="Helical" evidence="1">
    <location>
        <begin position="12"/>
        <end position="36"/>
    </location>
</feature>
<evidence type="ECO:0000313" key="3">
    <source>
        <dbReference type="Proteomes" id="UP000229498"/>
    </source>
</evidence>
<dbReference type="EMBL" id="PHIG01000037">
    <property type="protein sequence ID" value="PJK29027.1"/>
    <property type="molecule type" value="Genomic_DNA"/>
</dbReference>
<gene>
    <name evidence="2" type="ORF">CVT23_13990</name>
</gene>
<keyword evidence="1" id="KW-0812">Transmembrane</keyword>
<dbReference type="Proteomes" id="UP000229498">
    <property type="component" value="Unassembled WGS sequence"/>
</dbReference>
<dbReference type="RefSeq" id="WP_109794084.1">
    <property type="nucleotide sequence ID" value="NZ_PHIG01000037.1"/>
</dbReference>